<evidence type="ECO:0000256" key="5">
    <source>
        <dbReference type="ARBA" id="ARBA00022801"/>
    </source>
</evidence>
<feature type="binding site" evidence="7">
    <location>
        <position position="105"/>
    </location>
    <ligand>
        <name>Zn(2+)</name>
        <dbReference type="ChEBI" id="CHEBI:29105"/>
        <note>ligand shared between dimeric partners</note>
    </ligand>
</feature>
<proteinExistence type="inferred from homology"/>
<evidence type="ECO:0000259" key="9">
    <source>
        <dbReference type="Pfam" id="PF01502"/>
    </source>
</evidence>
<dbReference type="Proteomes" id="UP000536746">
    <property type="component" value="Unassembled WGS sequence"/>
</dbReference>
<dbReference type="InterPro" id="IPR026660">
    <property type="entry name" value="PRA-CH"/>
</dbReference>
<dbReference type="EC" id="3.5.4.19" evidence="7"/>
<feature type="binding site" evidence="7">
    <location>
        <position position="82"/>
    </location>
    <ligand>
        <name>Mg(2+)</name>
        <dbReference type="ChEBI" id="CHEBI:18420"/>
    </ligand>
</feature>
<keyword evidence="7" id="KW-0862">Zinc</keyword>
<feature type="binding site" evidence="7">
    <location>
        <position position="98"/>
    </location>
    <ligand>
        <name>Zn(2+)</name>
        <dbReference type="ChEBI" id="CHEBI:29105"/>
        <note>ligand shared between dimeric partners</note>
    </ligand>
</feature>
<keyword evidence="4 7" id="KW-0028">Amino-acid biosynthesis</keyword>
<sequence>MSISAKWLNKVKWDEVGLVPVITQEVGSNDVLMFAWMNREALARTVEIGQAVYWSRSRKKLWHKGEESGHFQKVHEIRLDCDEDVVLLKVEQVAGIACHTGRHSCFFQKFEGSADSGEWQTVEPVLKDLQPGAGGVAAASTSTPAAAEKADKPKRTRKSAASKPADTDKTPS</sequence>
<comment type="subcellular location">
    <subcellularLocation>
        <location evidence="7">Cytoplasm</location>
    </subcellularLocation>
</comment>
<evidence type="ECO:0000256" key="4">
    <source>
        <dbReference type="ARBA" id="ARBA00022605"/>
    </source>
</evidence>
<feature type="binding site" evidence="7">
    <location>
        <position position="80"/>
    </location>
    <ligand>
        <name>Mg(2+)</name>
        <dbReference type="ChEBI" id="CHEBI:18420"/>
    </ligand>
</feature>
<comment type="cofactor">
    <cofactor evidence="7">
        <name>Zn(2+)</name>
        <dbReference type="ChEBI" id="CHEBI:29105"/>
    </cofactor>
    <text evidence="7">Binds 1 zinc ion per subunit.</text>
</comment>
<dbReference type="PANTHER" id="PTHR42945">
    <property type="entry name" value="HISTIDINE BIOSYNTHESIS BIFUNCTIONAL PROTEIN"/>
    <property type="match status" value="1"/>
</dbReference>
<dbReference type="GO" id="GO:0004635">
    <property type="term" value="F:phosphoribosyl-AMP cyclohydrolase activity"/>
    <property type="evidence" value="ECO:0007669"/>
    <property type="project" value="UniProtKB-EC"/>
</dbReference>
<reference evidence="10 11" key="1">
    <citation type="journal article" date="2020" name="Front. Plant Sci.">
        <title>Isolation of Rhizosphere Bacteria That Improve Quality and Water Stress Tolerance in Greenhouse Ornamentals.</title>
        <authorList>
            <person name="Nordstedt N.P."/>
            <person name="Jones M.L."/>
        </authorList>
    </citation>
    <scope>NUCLEOTIDE SEQUENCE [LARGE SCALE GENOMIC DNA]</scope>
    <source>
        <strain evidence="10 11">C6C2</strain>
    </source>
</reference>
<evidence type="ECO:0000256" key="7">
    <source>
        <dbReference type="HAMAP-Rule" id="MF_01021"/>
    </source>
</evidence>
<evidence type="ECO:0000256" key="6">
    <source>
        <dbReference type="ARBA" id="ARBA00023102"/>
    </source>
</evidence>
<feature type="region of interest" description="Disordered" evidence="8">
    <location>
        <begin position="130"/>
        <end position="172"/>
    </location>
</feature>
<evidence type="ECO:0000256" key="1">
    <source>
        <dbReference type="ARBA" id="ARBA00000024"/>
    </source>
</evidence>
<dbReference type="InterPro" id="IPR002496">
    <property type="entry name" value="PRib_AMP_CycHydrolase_dom"/>
</dbReference>
<keyword evidence="3 7" id="KW-0963">Cytoplasm</keyword>
<dbReference type="SUPFAM" id="SSF141734">
    <property type="entry name" value="HisI-like"/>
    <property type="match status" value="1"/>
</dbReference>
<comment type="caution">
    <text evidence="10">The sequence shown here is derived from an EMBL/GenBank/DDBJ whole genome shotgun (WGS) entry which is preliminary data.</text>
</comment>
<dbReference type="InterPro" id="IPR038019">
    <property type="entry name" value="PRib_AMP_CycHydrolase_sf"/>
</dbReference>
<evidence type="ECO:0000313" key="10">
    <source>
        <dbReference type="EMBL" id="NUU02682.1"/>
    </source>
</evidence>
<accession>A0ABX2M333</accession>
<feature type="binding site" evidence="7">
    <location>
        <position position="84"/>
    </location>
    <ligand>
        <name>Mg(2+)</name>
        <dbReference type="ChEBI" id="CHEBI:18420"/>
    </ligand>
</feature>
<evidence type="ECO:0000256" key="8">
    <source>
        <dbReference type="SAM" id="MobiDB-lite"/>
    </source>
</evidence>
<evidence type="ECO:0000256" key="3">
    <source>
        <dbReference type="ARBA" id="ARBA00022490"/>
    </source>
</evidence>
<feature type="domain" description="Phosphoribosyl-AMP cyclohydrolase" evidence="9">
    <location>
        <begin position="33"/>
        <end position="107"/>
    </location>
</feature>
<evidence type="ECO:0000256" key="2">
    <source>
        <dbReference type="ARBA" id="ARBA00005169"/>
    </source>
</evidence>
<keyword evidence="5 7" id="KW-0378">Hydrolase</keyword>
<name>A0ABX2M333_9BURK</name>
<dbReference type="Gene3D" id="3.10.20.810">
    <property type="entry name" value="Phosphoribosyl-AMP cyclohydrolase"/>
    <property type="match status" value="1"/>
</dbReference>
<keyword evidence="6 7" id="KW-0368">Histidine biosynthesis</keyword>
<dbReference type="HAMAP" id="MF_01021">
    <property type="entry name" value="HisI"/>
    <property type="match status" value="1"/>
</dbReference>
<comment type="subunit">
    <text evidence="7">Homodimer.</text>
</comment>
<comment type="function">
    <text evidence="7">Catalyzes the hydrolysis of the adenine ring of phosphoribosyl-AMP.</text>
</comment>
<dbReference type="EMBL" id="JABFMT010000013">
    <property type="protein sequence ID" value="NUU02682.1"/>
    <property type="molecule type" value="Genomic_DNA"/>
</dbReference>
<dbReference type="Pfam" id="PF01502">
    <property type="entry name" value="PRA-CH"/>
    <property type="match status" value="1"/>
</dbReference>
<comment type="cofactor">
    <cofactor evidence="7">
        <name>Mg(2+)</name>
        <dbReference type="ChEBI" id="CHEBI:18420"/>
    </cofactor>
    <text evidence="7">Binds 1 Mg(2+) ion per subunit.</text>
</comment>
<comment type="similarity">
    <text evidence="7">Belongs to the PRA-CH family.</text>
</comment>
<keyword evidence="11" id="KW-1185">Reference proteome</keyword>
<dbReference type="RefSeq" id="WP_079218104.1">
    <property type="nucleotide sequence ID" value="NZ_CP018845.1"/>
</dbReference>
<dbReference type="NCBIfam" id="NF000768">
    <property type="entry name" value="PRK00051.1"/>
    <property type="match status" value="1"/>
</dbReference>
<keyword evidence="7" id="KW-0479">Metal-binding</keyword>
<gene>
    <name evidence="7 10" type="primary">hisI</name>
    <name evidence="10" type="ORF">HNO84_13825</name>
</gene>
<feature type="compositionally biased region" description="Low complexity" evidence="8">
    <location>
        <begin position="136"/>
        <end position="147"/>
    </location>
</feature>
<feature type="binding site" evidence="7">
    <location>
        <position position="81"/>
    </location>
    <ligand>
        <name>Zn(2+)</name>
        <dbReference type="ChEBI" id="CHEBI:29105"/>
        <note>ligand shared between dimeric partners</note>
    </ligand>
</feature>
<protein>
    <recommendedName>
        <fullName evidence="7">Phosphoribosyl-AMP cyclohydrolase</fullName>
        <shortName evidence="7">PRA-CH</shortName>
        <ecNumber evidence="7">3.5.4.19</ecNumber>
    </recommendedName>
</protein>
<comment type="pathway">
    <text evidence="2 7">Amino-acid biosynthesis; L-histidine biosynthesis; L-histidine from 5-phospho-alpha-D-ribose 1-diphosphate: step 3/9.</text>
</comment>
<comment type="catalytic activity">
    <reaction evidence="1 7">
        <text>1-(5-phospho-beta-D-ribosyl)-5'-AMP + H2O = 1-(5-phospho-beta-D-ribosyl)-5-[(5-phospho-beta-D-ribosylamino)methylideneamino]imidazole-4-carboxamide</text>
        <dbReference type="Rhea" id="RHEA:20049"/>
        <dbReference type="ChEBI" id="CHEBI:15377"/>
        <dbReference type="ChEBI" id="CHEBI:58435"/>
        <dbReference type="ChEBI" id="CHEBI:59457"/>
        <dbReference type="EC" id="3.5.4.19"/>
    </reaction>
</comment>
<evidence type="ECO:0000313" key="11">
    <source>
        <dbReference type="Proteomes" id="UP000536746"/>
    </source>
</evidence>
<dbReference type="PANTHER" id="PTHR42945:SF1">
    <property type="entry name" value="HISTIDINE BIOSYNTHESIS BIFUNCTIONAL PROTEIN HIS7"/>
    <property type="match status" value="1"/>
</dbReference>
<keyword evidence="7" id="KW-0460">Magnesium</keyword>
<organism evidence="10 11">
    <name type="scientific">Herbaspirillum robiniae</name>
    <dbReference type="NCBI Taxonomy" id="2014887"/>
    <lineage>
        <taxon>Bacteria</taxon>
        <taxon>Pseudomonadati</taxon>
        <taxon>Pseudomonadota</taxon>
        <taxon>Betaproteobacteria</taxon>
        <taxon>Burkholderiales</taxon>
        <taxon>Oxalobacteraceae</taxon>
        <taxon>Herbaspirillum</taxon>
    </lineage>
</organism>